<keyword evidence="2" id="KW-1185">Reference proteome</keyword>
<proteinExistence type="predicted"/>
<dbReference type="InterPro" id="IPR040256">
    <property type="entry name" value="At4g02000-like"/>
</dbReference>
<dbReference type="PANTHER" id="PTHR31286:SF173">
    <property type="entry name" value="DUF4283 DOMAIN-CONTAINING PROTEIN"/>
    <property type="match status" value="1"/>
</dbReference>
<reference evidence="1 2" key="1">
    <citation type="submission" date="2023-03" db="EMBL/GenBank/DDBJ databases">
        <title>WGS of Gossypium arboreum.</title>
        <authorList>
            <person name="Yu D."/>
        </authorList>
    </citation>
    <scope>NUCLEOTIDE SEQUENCE [LARGE SCALE GENOMIC DNA]</scope>
    <source>
        <tissue evidence="1">Leaf</tissue>
    </source>
</reference>
<sequence>MSWIKFSGLSGYMYKRKILVEIGGMISKVAKLDMNTDNRARERFTRMVVYVNLDKLLVSQILINGKIQRVKYEFLPTICVHYGIYGHVKDACPFRVSKPNPKKNLPLSKTLLEAVSMAVDGMGENGETYRPWMFVENKSWWKLKDLS</sequence>
<comment type="caution">
    <text evidence="1">The sequence shown here is derived from an EMBL/GenBank/DDBJ whole genome shotgun (WGS) entry which is preliminary data.</text>
</comment>
<name>A0ABR0PCJ6_GOSAR</name>
<evidence type="ECO:0000313" key="2">
    <source>
        <dbReference type="Proteomes" id="UP001358586"/>
    </source>
</evidence>
<evidence type="ECO:0008006" key="3">
    <source>
        <dbReference type="Google" id="ProtNLM"/>
    </source>
</evidence>
<evidence type="ECO:0000313" key="1">
    <source>
        <dbReference type="EMBL" id="KAK5818915.1"/>
    </source>
</evidence>
<accession>A0ABR0PCJ6</accession>
<dbReference type="PANTHER" id="PTHR31286">
    <property type="entry name" value="GLYCINE-RICH CELL WALL STRUCTURAL PROTEIN 1.8-LIKE"/>
    <property type="match status" value="1"/>
</dbReference>
<dbReference type="Proteomes" id="UP001358586">
    <property type="component" value="Chromosome 7"/>
</dbReference>
<gene>
    <name evidence="1" type="ORF">PVK06_023865</name>
</gene>
<organism evidence="1 2">
    <name type="scientific">Gossypium arboreum</name>
    <name type="common">Tree cotton</name>
    <name type="synonym">Gossypium nanking</name>
    <dbReference type="NCBI Taxonomy" id="29729"/>
    <lineage>
        <taxon>Eukaryota</taxon>
        <taxon>Viridiplantae</taxon>
        <taxon>Streptophyta</taxon>
        <taxon>Embryophyta</taxon>
        <taxon>Tracheophyta</taxon>
        <taxon>Spermatophyta</taxon>
        <taxon>Magnoliopsida</taxon>
        <taxon>eudicotyledons</taxon>
        <taxon>Gunneridae</taxon>
        <taxon>Pentapetalae</taxon>
        <taxon>rosids</taxon>
        <taxon>malvids</taxon>
        <taxon>Malvales</taxon>
        <taxon>Malvaceae</taxon>
        <taxon>Malvoideae</taxon>
        <taxon>Gossypium</taxon>
    </lineage>
</organism>
<protein>
    <recommendedName>
        <fullName evidence="3">DUF4283 domain-containing protein</fullName>
    </recommendedName>
</protein>
<dbReference type="EMBL" id="JARKNE010000007">
    <property type="protein sequence ID" value="KAK5818915.1"/>
    <property type="molecule type" value="Genomic_DNA"/>
</dbReference>